<keyword evidence="8" id="KW-1185">Reference proteome</keyword>
<dbReference type="Pfam" id="PF00001">
    <property type="entry name" value="7tm_1"/>
    <property type="match status" value="1"/>
</dbReference>
<accession>A0A0R3T5C1</accession>
<evidence type="ECO:0000256" key="3">
    <source>
        <dbReference type="ARBA" id="ARBA00022989"/>
    </source>
</evidence>
<feature type="transmembrane region" description="Helical" evidence="5">
    <location>
        <begin position="50"/>
        <end position="73"/>
    </location>
</feature>
<feature type="transmembrane region" description="Helical" evidence="5">
    <location>
        <begin position="15"/>
        <end position="38"/>
    </location>
</feature>
<evidence type="ECO:0000313" key="9">
    <source>
        <dbReference type="WBParaSite" id="HNAJ_0000225901-mRNA-1"/>
    </source>
</evidence>
<reference evidence="7 8" key="2">
    <citation type="submission" date="2018-11" db="EMBL/GenBank/DDBJ databases">
        <authorList>
            <consortium name="Pathogen Informatics"/>
        </authorList>
    </citation>
    <scope>NUCLEOTIDE SEQUENCE [LARGE SCALE GENOMIC DNA]</scope>
</reference>
<dbReference type="STRING" id="102285.A0A0R3T5C1"/>
<feature type="transmembrane region" description="Helical" evidence="5">
    <location>
        <begin position="93"/>
        <end position="114"/>
    </location>
</feature>
<dbReference type="InterPro" id="IPR052954">
    <property type="entry name" value="GPCR-Ligand_Int"/>
</dbReference>
<protein>
    <submittedName>
        <fullName evidence="9">G_PROTEIN_RECEP_F1_2 domain-containing protein</fullName>
    </submittedName>
</protein>
<dbReference type="Proteomes" id="UP000278807">
    <property type="component" value="Unassembled WGS sequence"/>
</dbReference>
<sequence length="418" mass="47181">MDGIYKIRTYYARLIFAKILTPIICTIGIVVNIINIIVLTRSWMKSSTNVYLTAVSVSDMMYLFFSLLFTLYVYPAFNTSAIYMYALPTFRGIANLFSNITTWLTLSFTIERFINISYPIFGHRVCTRGKAKRIVLGVCIIAFILTFPDFLQSRIKPPLDSNGTLIPGGRYEQTDSDYAPVLRNIGYVYINQLAFVILPFILLAVFNSLLIQKGLEAKRTRQGMSKQKLDRHPKAQYASKGLEIAKSCLTATVAVAQIRNNSTRKAIFSEQQRITVMLISIVVAFLILQTPSTVISIAIHILTEEQKADENFFSILVVVSNISNVLLFINATLNFVFYSLFSVKFRTTCKTILGRKCCGESVKQNRPRLYNQTRYGERSEDLTTAYPGRENTTNSLEIQRLSISCDPPLDKALQGKAG</sequence>
<evidence type="ECO:0000256" key="5">
    <source>
        <dbReference type="SAM" id="Phobius"/>
    </source>
</evidence>
<evidence type="ECO:0000259" key="6">
    <source>
        <dbReference type="PROSITE" id="PS50262"/>
    </source>
</evidence>
<feature type="transmembrane region" description="Helical" evidence="5">
    <location>
        <begin position="313"/>
        <end position="341"/>
    </location>
</feature>
<evidence type="ECO:0000256" key="4">
    <source>
        <dbReference type="ARBA" id="ARBA00023136"/>
    </source>
</evidence>
<name>A0A0R3T5C1_RODNA</name>
<comment type="subcellular location">
    <subcellularLocation>
        <location evidence="1">Membrane</location>
    </subcellularLocation>
</comment>
<keyword evidence="3 5" id="KW-1133">Transmembrane helix</keyword>
<dbReference type="InterPro" id="IPR017452">
    <property type="entry name" value="GPCR_Rhodpsn_7TM"/>
</dbReference>
<dbReference type="Gene3D" id="1.20.1070.10">
    <property type="entry name" value="Rhodopsin 7-helix transmembrane proteins"/>
    <property type="match status" value="1"/>
</dbReference>
<feature type="transmembrane region" description="Helical" evidence="5">
    <location>
        <begin position="274"/>
        <end position="301"/>
    </location>
</feature>
<dbReference type="PROSITE" id="PS50262">
    <property type="entry name" value="G_PROTEIN_RECEP_F1_2"/>
    <property type="match status" value="1"/>
</dbReference>
<dbReference type="CDD" id="cd14978">
    <property type="entry name" value="7tmA_FMRFamide_R-like"/>
    <property type="match status" value="1"/>
</dbReference>
<evidence type="ECO:0000313" key="7">
    <source>
        <dbReference type="EMBL" id="VDN98117.1"/>
    </source>
</evidence>
<gene>
    <name evidence="7" type="ORF">HNAJ_LOCUS2258</name>
</gene>
<dbReference type="GO" id="GO:0016020">
    <property type="term" value="C:membrane"/>
    <property type="evidence" value="ECO:0007669"/>
    <property type="project" value="UniProtKB-SubCell"/>
</dbReference>
<dbReference type="SUPFAM" id="SSF81321">
    <property type="entry name" value="Family A G protein-coupled receptor-like"/>
    <property type="match status" value="1"/>
</dbReference>
<feature type="transmembrane region" description="Helical" evidence="5">
    <location>
        <begin position="189"/>
        <end position="211"/>
    </location>
</feature>
<proteinExistence type="predicted"/>
<dbReference type="GO" id="GO:0004930">
    <property type="term" value="F:G protein-coupled receptor activity"/>
    <property type="evidence" value="ECO:0007669"/>
    <property type="project" value="InterPro"/>
</dbReference>
<dbReference type="InterPro" id="IPR000276">
    <property type="entry name" value="GPCR_Rhodpsn"/>
</dbReference>
<dbReference type="AlphaFoldDB" id="A0A0R3T5C1"/>
<dbReference type="EMBL" id="UZAE01001065">
    <property type="protein sequence ID" value="VDN98117.1"/>
    <property type="molecule type" value="Genomic_DNA"/>
</dbReference>
<organism evidence="9">
    <name type="scientific">Rodentolepis nana</name>
    <name type="common">Dwarf tapeworm</name>
    <name type="synonym">Hymenolepis nana</name>
    <dbReference type="NCBI Taxonomy" id="102285"/>
    <lineage>
        <taxon>Eukaryota</taxon>
        <taxon>Metazoa</taxon>
        <taxon>Spiralia</taxon>
        <taxon>Lophotrochozoa</taxon>
        <taxon>Platyhelminthes</taxon>
        <taxon>Cestoda</taxon>
        <taxon>Eucestoda</taxon>
        <taxon>Cyclophyllidea</taxon>
        <taxon>Hymenolepididae</taxon>
        <taxon>Rodentolepis</taxon>
    </lineage>
</organism>
<dbReference type="OrthoDB" id="10011262at2759"/>
<dbReference type="PANTHER" id="PTHR46641:SF2">
    <property type="entry name" value="FMRFAMIDE RECEPTOR"/>
    <property type="match status" value="1"/>
</dbReference>
<evidence type="ECO:0000256" key="1">
    <source>
        <dbReference type="ARBA" id="ARBA00004370"/>
    </source>
</evidence>
<dbReference type="PANTHER" id="PTHR46641">
    <property type="entry name" value="FMRFAMIDE RECEPTOR-RELATED"/>
    <property type="match status" value="1"/>
</dbReference>
<feature type="domain" description="G-protein coupled receptors family 1 profile" evidence="6">
    <location>
        <begin position="31"/>
        <end position="338"/>
    </location>
</feature>
<feature type="transmembrane region" description="Helical" evidence="5">
    <location>
        <begin position="134"/>
        <end position="151"/>
    </location>
</feature>
<evidence type="ECO:0000313" key="8">
    <source>
        <dbReference type="Proteomes" id="UP000278807"/>
    </source>
</evidence>
<evidence type="ECO:0000256" key="2">
    <source>
        <dbReference type="ARBA" id="ARBA00022692"/>
    </source>
</evidence>
<dbReference type="PRINTS" id="PR00237">
    <property type="entry name" value="GPCRRHODOPSN"/>
</dbReference>
<keyword evidence="4 5" id="KW-0472">Membrane</keyword>
<keyword evidence="2 5" id="KW-0812">Transmembrane</keyword>
<dbReference type="WBParaSite" id="HNAJ_0000225901-mRNA-1">
    <property type="protein sequence ID" value="HNAJ_0000225901-mRNA-1"/>
    <property type="gene ID" value="HNAJ_0000225901"/>
</dbReference>
<reference evidence="9" key="1">
    <citation type="submission" date="2017-02" db="UniProtKB">
        <authorList>
            <consortium name="WormBaseParasite"/>
        </authorList>
    </citation>
    <scope>IDENTIFICATION</scope>
</reference>